<sequence length="393" mass="43063">MYAFRSCTNQVNIYTRIQSPDVLSTHVLKNLSSTGSLKSLSSHRRSRTALLAVDNHEVPEWARPRDLQRERRLVDSLLGATFPKPCLDDVLPALPAVPRRSKSKPASARTASQRVPASEQRPTRVTRSAANAAVKKVGTVLNTAKTTKANGPNKIPRLANGTSARGTATSSKETAPAPAAPTTTRPLRPRQPGSPTPSRLPTLVGAKRSHHNSTGSVQESGATVTAIAKSALAAAGTWVATNAGSVVVPASKSERPGLRSIFMVSYSAHQLAGVQRIHFTLLHFVNIYRTLFSALRFRLCLTWSSQPSSFFLSRRFPMYPPTTPDSHLNHRSMTINYPHSIHSTLQAIMLSSDDLPRIYEDCLWAHLGSSHSCTPLSRTIFQYQHMFTHDREP</sequence>
<evidence type="ECO:0000313" key="2">
    <source>
        <dbReference type="Proteomes" id="UP001144978"/>
    </source>
</evidence>
<organism evidence="1 2">
    <name type="scientific">Trametes sanguinea</name>
    <dbReference type="NCBI Taxonomy" id="158606"/>
    <lineage>
        <taxon>Eukaryota</taxon>
        <taxon>Fungi</taxon>
        <taxon>Dikarya</taxon>
        <taxon>Basidiomycota</taxon>
        <taxon>Agaricomycotina</taxon>
        <taxon>Agaricomycetes</taxon>
        <taxon>Polyporales</taxon>
        <taxon>Polyporaceae</taxon>
        <taxon>Trametes</taxon>
    </lineage>
</organism>
<name>A0ACC1MS34_9APHY</name>
<protein>
    <submittedName>
        <fullName evidence="1">Uncharacterized protein</fullName>
    </submittedName>
</protein>
<keyword evidence="2" id="KW-1185">Reference proteome</keyword>
<dbReference type="Proteomes" id="UP001144978">
    <property type="component" value="Unassembled WGS sequence"/>
</dbReference>
<dbReference type="EMBL" id="JANSHE010005765">
    <property type="protein sequence ID" value="KAJ2969421.1"/>
    <property type="molecule type" value="Genomic_DNA"/>
</dbReference>
<proteinExistence type="predicted"/>
<gene>
    <name evidence="1" type="ORF">NUW54_g12967</name>
</gene>
<comment type="caution">
    <text evidence="1">The sequence shown here is derived from an EMBL/GenBank/DDBJ whole genome shotgun (WGS) entry which is preliminary data.</text>
</comment>
<accession>A0ACC1MS34</accession>
<evidence type="ECO:0000313" key="1">
    <source>
        <dbReference type="EMBL" id="KAJ2969421.1"/>
    </source>
</evidence>
<reference evidence="1" key="1">
    <citation type="submission" date="2022-08" db="EMBL/GenBank/DDBJ databases">
        <title>Genome Sequence of Pycnoporus sanguineus.</title>
        <authorList>
            <person name="Buettner E."/>
        </authorList>
    </citation>
    <scope>NUCLEOTIDE SEQUENCE</scope>
    <source>
        <strain evidence="1">CG-C14</strain>
    </source>
</reference>